<dbReference type="Proteomes" id="UP000410492">
    <property type="component" value="Unassembled WGS sequence"/>
</dbReference>
<protein>
    <submittedName>
        <fullName evidence="21">Uncharacterized protein</fullName>
    </submittedName>
</protein>
<keyword evidence="5" id="KW-0677">Repeat</keyword>
<proteinExistence type="inferred from homology"/>
<dbReference type="SMART" id="SM00949">
    <property type="entry name" value="PAZ"/>
    <property type="match status" value="1"/>
</dbReference>
<feature type="domain" description="Helicase C-terminal" evidence="19">
    <location>
        <begin position="353"/>
        <end position="542"/>
    </location>
</feature>
<comment type="cofactor">
    <cofactor evidence="2">
        <name>Mg(2+)</name>
        <dbReference type="ChEBI" id="CHEBI:18420"/>
    </cofactor>
</comment>
<dbReference type="GO" id="GO:0046872">
    <property type="term" value="F:metal ion binding"/>
    <property type="evidence" value="ECO:0007669"/>
    <property type="project" value="UniProtKB-KW"/>
</dbReference>
<evidence type="ECO:0000256" key="2">
    <source>
        <dbReference type="ARBA" id="ARBA00001946"/>
    </source>
</evidence>
<dbReference type="InterPro" id="IPR036389">
    <property type="entry name" value="RNase_III_sf"/>
</dbReference>
<feature type="domain" description="Dicer dsRNA-binding fold" evidence="20">
    <location>
        <begin position="561"/>
        <end position="653"/>
    </location>
</feature>
<dbReference type="CDD" id="cd18034">
    <property type="entry name" value="DEXHc_dicer"/>
    <property type="match status" value="1"/>
</dbReference>
<dbReference type="GO" id="GO:0003723">
    <property type="term" value="F:RNA binding"/>
    <property type="evidence" value="ECO:0007669"/>
    <property type="project" value="UniProtKB-UniRule"/>
</dbReference>
<dbReference type="Pfam" id="PF03368">
    <property type="entry name" value="Dicer_dimer"/>
    <property type="match status" value="1"/>
</dbReference>
<dbReference type="InterPro" id="IPR038248">
    <property type="entry name" value="Dicer_dimer_sf"/>
</dbReference>
<accession>A0A653DUP2</accession>
<dbReference type="Pfam" id="PF00636">
    <property type="entry name" value="Ribonuclease_3"/>
    <property type="match status" value="2"/>
</dbReference>
<evidence type="ECO:0000256" key="10">
    <source>
        <dbReference type="ARBA" id="ARBA00022840"/>
    </source>
</evidence>
<dbReference type="GO" id="GO:0031054">
    <property type="term" value="P:pre-miRNA processing"/>
    <property type="evidence" value="ECO:0007669"/>
    <property type="project" value="InterPro"/>
</dbReference>
<dbReference type="Pfam" id="PF00271">
    <property type="entry name" value="Helicase_C"/>
    <property type="match status" value="1"/>
</dbReference>
<dbReference type="PROSITE" id="PS51192">
    <property type="entry name" value="HELICASE_ATP_BIND_1"/>
    <property type="match status" value="1"/>
</dbReference>
<organism evidence="21 22">
    <name type="scientific">Callosobruchus maculatus</name>
    <name type="common">Southern cowpea weevil</name>
    <name type="synonym">Pulse bruchid</name>
    <dbReference type="NCBI Taxonomy" id="64391"/>
    <lineage>
        <taxon>Eukaryota</taxon>
        <taxon>Metazoa</taxon>
        <taxon>Ecdysozoa</taxon>
        <taxon>Arthropoda</taxon>
        <taxon>Hexapoda</taxon>
        <taxon>Insecta</taxon>
        <taxon>Pterygota</taxon>
        <taxon>Neoptera</taxon>
        <taxon>Endopterygota</taxon>
        <taxon>Coleoptera</taxon>
        <taxon>Polyphaga</taxon>
        <taxon>Cucujiformia</taxon>
        <taxon>Chrysomeloidea</taxon>
        <taxon>Chrysomelidae</taxon>
        <taxon>Bruchinae</taxon>
        <taxon>Bruchini</taxon>
        <taxon>Callosobruchus</taxon>
    </lineage>
</organism>
<dbReference type="SUPFAM" id="SSF101690">
    <property type="entry name" value="PAZ domain"/>
    <property type="match status" value="1"/>
</dbReference>
<dbReference type="GO" id="GO:0004386">
    <property type="term" value="F:helicase activity"/>
    <property type="evidence" value="ECO:0007669"/>
    <property type="project" value="UniProtKB-KW"/>
</dbReference>
<keyword evidence="15" id="KW-0694">RNA-binding</keyword>
<dbReference type="GO" id="GO:0005634">
    <property type="term" value="C:nucleus"/>
    <property type="evidence" value="ECO:0007669"/>
    <property type="project" value="TreeGrafter"/>
</dbReference>
<dbReference type="Gene3D" id="3.30.160.20">
    <property type="match status" value="1"/>
</dbReference>
<dbReference type="InterPro" id="IPR048512">
    <property type="entry name" value="Dicer_platform"/>
</dbReference>
<dbReference type="InterPro" id="IPR011907">
    <property type="entry name" value="RNase_III"/>
</dbReference>
<evidence type="ECO:0000256" key="11">
    <source>
        <dbReference type="ARBA" id="ARBA00022842"/>
    </source>
</evidence>
<dbReference type="OrthoDB" id="416741at2759"/>
<dbReference type="SUPFAM" id="SSF54768">
    <property type="entry name" value="dsRNA-binding domain-like"/>
    <property type="match status" value="1"/>
</dbReference>
<dbReference type="Pfam" id="PF20932">
    <property type="entry name" value="Dicer_dsRBD"/>
    <property type="match status" value="1"/>
</dbReference>
<dbReference type="PROSITE" id="PS50142">
    <property type="entry name" value="RNASE_3_2"/>
    <property type="match status" value="2"/>
</dbReference>
<evidence type="ECO:0000259" key="18">
    <source>
        <dbReference type="PROSITE" id="PS51192"/>
    </source>
</evidence>
<dbReference type="InterPro" id="IPR036085">
    <property type="entry name" value="PAZ_dom_sf"/>
</dbReference>
<dbReference type="PANTHER" id="PTHR14950:SF37">
    <property type="entry name" value="ENDORIBONUCLEASE DICER"/>
    <property type="match status" value="1"/>
</dbReference>
<dbReference type="Gene3D" id="3.30.160.380">
    <property type="entry name" value="Dicer dimerisation domain"/>
    <property type="match status" value="1"/>
</dbReference>
<dbReference type="PROSITE" id="PS51327">
    <property type="entry name" value="DICER_DSRBF"/>
    <property type="match status" value="1"/>
</dbReference>
<keyword evidence="12" id="KW-0943">RNA-mediated gene silencing</keyword>
<dbReference type="GO" id="GO:0006309">
    <property type="term" value="P:apoptotic DNA fragmentation"/>
    <property type="evidence" value="ECO:0007669"/>
    <property type="project" value="TreeGrafter"/>
</dbReference>
<feature type="domain" description="Helicase ATP-binding" evidence="18">
    <location>
        <begin position="15"/>
        <end position="193"/>
    </location>
</feature>
<evidence type="ECO:0000259" key="16">
    <source>
        <dbReference type="PROSITE" id="PS50142"/>
    </source>
</evidence>
<dbReference type="CDD" id="cd00593">
    <property type="entry name" value="RIBOc"/>
    <property type="match status" value="2"/>
</dbReference>
<evidence type="ECO:0000259" key="19">
    <source>
        <dbReference type="PROSITE" id="PS51194"/>
    </source>
</evidence>
<dbReference type="InterPro" id="IPR044441">
    <property type="entry name" value="DICER_DSRM"/>
</dbReference>
<keyword evidence="4" id="KW-0479">Metal-binding</keyword>
<evidence type="ECO:0000256" key="15">
    <source>
        <dbReference type="PROSITE-ProRule" id="PRU00657"/>
    </source>
</evidence>
<dbReference type="InterPro" id="IPR027417">
    <property type="entry name" value="P-loop_NTPase"/>
</dbReference>
<dbReference type="InterPro" id="IPR000999">
    <property type="entry name" value="RNase_III_dom"/>
</dbReference>
<dbReference type="Gene3D" id="3.40.50.300">
    <property type="entry name" value="P-loop containing nucleotide triphosphate hydrolases"/>
    <property type="match status" value="2"/>
</dbReference>
<keyword evidence="22" id="KW-1185">Reference proteome</keyword>
<evidence type="ECO:0000256" key="14">
    <source>
        <dbReference type="ARBA" id="ARBA00035116"/>
    </source>
</evidence>
<dbReference type="EMBL" id="CAACVG010014840">
    <property type="protein sequence ID" value="VEN63772.1"/>
    <property type="molecule type" value="Genomic_DNA"/>
</dbReference>
<dbReference type="Pfam" id="PF02170">
    <property type="entry name" value="PAZ"/>
    <property type="match status" value="1"/>
</dbReference>
<keyword evidence="10" id="KW-0067">ATP-binding</keyword>
<dbReference type="PROSITE" id="PS00517">
    <property type="entry name" value="RNASE_3_1"/>
    <property type="match status" value="1"/>
</dbReference>
<dbReference type="GO" id="GO:0070578">
    <property type="term" value="C:RISC-loading complex"/>
    <property type="evidence" value="ECO:0007669"/>
    <property type="project" value="TreeGrafter"/>
</dbReference>
<feature type="domain" description="RNase III" evidence="16">
    <location>
        <begin position="1130"/>
        <end position="1319"/>
    </location>
</feature>
<comment type="similarity">
    <text evidence="14 15">Belongs to the helicase family. Dicer subfamily.</text>
</comment>
<dbReference type="GO" id="GO:0003677">
    <property type="term" value="F:DNA binding"/>
    <property type="evidence" value="ECO:0007669"/>
    <property type="project" value="InterPro"/>
</dbReference>
<evidence type="ECO:0000259" key="20">
    <source>
        <dbReference type="PROSITE" id="PS51327"/>
    </source>
</evidence>
<dbReference type="SMART" id="SM00490">
    <property type="entry name" value="HELICc"/>
    <property type="match status" value="1"/>
</dbReference>
<dbReference type="GO" id="GO:0006364">
    <property type="term" value="P:rRNA processing"/>
    <property type="evidence" value="ECO:0007669"/>
    <property type="project" value="InterPro"/>
</dbReference>
<keyword evidence="9" id="KW-0347">Helicase</keyword>
<dbReference type="FunFam" id="3.40.50.300:FF:000628">
    <property type="entry name" value="Endoribonuclease Dicer"/>
    <property type="match status" value="1"/>
</dbReference>
<feature type="domain" description="RNase III" evidence="16">
    <location>
        <begin position="1366"/>
        <end position="1524"/>
    </location>
</feature>
<dbReference type="Pfam" id="PF20931">
    <property type="entry name" value="Dicer_platform"/>
    <property type="match status" value="1"/>
</dbReference>
<dbReference type="InterPro" id="IPR014001">
    <property type="entry name" value="Helicase_ATP-bd"/>
</dbReference>
<keyword evidence="8" id="KW-0378">Hydrolase</keyword>
<keyword evidence="11" id="KW-0460">Magnesium</keyword>
<keyword evidence="3" id="KW-0540">Nuclease</keyword>
<dbReference type="SUPFAM" id="SSF69065">
    <property type="entry name" value="RNase III domain-like"/>
    <property type="match status" value="2"/>
</dbReference>
<dbReference type="Gene3D" id="1.10.1520.10">
    <property type="entry name" value="Ribonuclease III domain"/>
    <property type="match status" value="2"/>
</dbReference>
<dbReference type="Pfam" id="PF04851">
    <property type="entry name" value="ResIII"/>
    <property type="match status" value="1"/>
</dbReference>
<dbReference type="InterPro" id="IPR005034">
    <property type="entry name" value="Dicer_dimerisation"/>
</dbReference>
<dbReference type="SMART" id="SM00535">
    <property type="entry name" value="RIBOc"/>
    <property type="match status" value="2"/>
</dbReference>
<keyword evidence="6" id="KW-0547">Nucleotide-binding</keyword>
<dbReference type="InterPro" id="IPR006935">
    <property type="entry name" value="Helicase/UvrB_N"/>
</dbReference>
<evidence type="ECO:0000313" key="22">
    <source>
        <dbReference type="Proteomes" id="UP000410492"/>
    </source>
</evidence>
<dbReference type="InterPro" id="IPR001650">
    <property type="entry name" value="Helicase_C-like"/>
</dbReference>
<evidence type="ECO:0000313" key="21">
    <source>
        <dbReference type="EMBL" id="VEN63772.1"/>
    </source>
</evidence>
<name>A0A653DUP2_CALMS</name>
<evidence type="ECO:0000256" key="3">
    <source>
        <dbReference type="ARBA" id="ARBA00022722"/>
    </source>
</evidence>
<dbReference type="GO" id="GO:0004530">
    <property type="term" value="F:deoxyribonuclease I activity"/>
    <property type="evidence" value="ECO:0007669"/>
    <property type="project" value="TreeGrafter"/>
</dbReference>
<dbReference type="FunFam" id="1.10.1520.10:FF:000005">
    <property type="entry name" value="Putative endoribonuclease dicer"/>
    <property type="match status" value="1"/>
</dbReference>
<dbReference type="HAMAP" id="MF_00104">
    <property type="entry name" value="RNase_III"/>
    <property type="match status" value="1"/>
</dbReference>
<comment type="cofactor">
    <cofactor evidence="1">
        <name>Mn(2+)</name>
        <dbReference type="ChEBI" id="CHEBI:29035"/>
    </cofactor>
</comment>
<evidence type="ECO:0000256" key="7">
    <source>
        <dbReference type="ARBA" id="ARBA00022759"/>
    </source>
</evidence>
<evidence type="ECO:0000256" key="4">
    <source>
        <dbReference type="ARBA" id="ARBA00022723"/>
    </source>
</evidence>
<gene>
    <name evidence="21" type="ORF">CALMAC_LOCUS20497</name>
</gene>
<dbReference type="PROSITE" id="PS50821">
    <property type="entry name" value="PAZ"/>
    <property type="match status" value="1"/>
</dbReference>
<keyword evidence="7" id="KW-0255">Endonuclease</keyword>
<sequence>MTEVQFTPRNYQLELMKIAEKQNSIIYLPTGSGKTYIAILVLKQLGKSLLKSYSQGGKITVLLVNSVPLVAQHAKYIREHTPFSVAQMSGDMNVDNWSKQKWLEEFDTKQVFVMTAQIFVNLTITNSYLDMNKVNLLIFDECHKAVGDSPMRQIMKNVYGTLVEAPRVIGLTATLLNGNCSPLKVHMKVYELETTFHSKVATVDALSDVIKYSTNPKEKIIMYRQYIPSVTENTVVTILGQVQRLMYAVDVEERLKSHHLKPLKEKSCFRKLSNCVTEVADTINAMGRYGAVKSIISLMIRFERIKRYCTVDVVLWNILCHGISVLQLVMEMLLKEFSMLSKQDQIFRYSSDKILQLFKILSDYSSSSNEELCGLIFTKERCTAKILHHVLKDVSENIPEFSHIKSDFIVGYNGNPYNSTTETLLINKKNRKVLDRFRNKEINILVASNVLEEGVDIPTCTMVIRFDKPMDYRSYVQSKGRARHKDSLFYIMLEDKDVGEFSRTYDEFKTVENTLKELLVGKNEDRKAPHHQDIKRMYNEDELPPYYVNGPGSSQINMQNAIALLCHYYSSLPSDIYTVYAPEWYSEERGDGASRVVIFLPTICPVLDVVMGCWMPTLKDAKVAAAYKACIILYEAGAFDVHLRPKKFDELIEDVKYLFLHYPEQKEKYAGTSKMKRLHKIKTASCVRGQLRPGMPAYLHVIVLKPCFSKSSDINEATLYDNYASPICFGFLTPEECPPICSFPVYVTMGQINVTIEVNKRSLVLDEDQLAALRHFHRSVFRDVTKVLQKFLIFDCSEDAETALVVPVNKLVGNIDFDVVRDYSDVKEVTELTRAEKVNLQVTRESHHGKIVSPWYRSNISTYVVSEVCLDKNAYSKFPNEDYDDFVNYYITKHNQRIVNPSLPLLLVKGLTQRLNFVKPKGRETKRKHEKLFEELTEYLIPELVVKQDFPSSLWIQASLLPTILSKTLFCFQLEELRQQVARESGLGNAKMSKTGTLKLDMHLLDYVPGIDTPDDTSEEDNVSVLQDVSQLKKNAPPVLLSYNKDYAAKKLEGQYPWKDTDEPTKDLERDLDVTLMDIEYYEGFISAEVRNEDVKMATESPIRKQRALALTYYKDYSFKEIRLLDTKTFEGPNLAELYSALTTAKANDIVNLERLETLGDSFLKIITSVYISVRFPKWNEGQSTALKSRIVSNKNLFYLAKKKNLVGIVRYHSLDNVKHDWLPPCFALPQRVKERIDSGELSLNALFNLDYTEGKQQESGILSDDKIEEMSTIECPRDDTEDHLYNSMASFLKCQYIGDKHVSDTVESLLGCYFVSCGFKGGMKFVEWMEIIPEDLEQLLKRKPENPFLNKDATIEDLSVYMPCWEKVEEILGYEFNNKGYILEAFTHASYTPNRLTRSYERLEFLGDAVLDFLVTCYIYEKCDGLTPELLTDLRAALVNNNTFASLLVRLGLHKFMLFINFKLQAYIDRFVEFLEQKKYQIDDEVLILLDENELLLAEQLDVPKALGDVFEALVGAVYLDSGRDLKTVWKVFHKIMWNELELFSQNVPQNSVKRLYEWQGAHPQFGNVMVTQNSKVIVPLQFLMNGVPKLVHGCGANKVMAKKAAAKLALRFLDT</sequence>
<evidence type="ECO:0000256" key="12">
    <source>
        <dbReference type="ARBA" id="ARBA00023158"/>
    </source>
</evidence>
<dbReference type="GO" id="GO:0005737">
    <property type="term" value="C:cytoplasm"/>
    <property type="evidence" value="ECO:0007669"/>
    <property type="project" value="TreeGrafter"/>
</dbReference>
<dbReference type="PANTHER" id="PTHR14950">
    <property type="entry name" value="DICER-RELATED"/>
    <property type="match status" value="1"/>
</dbReference>
<dbReference type="GO" id="GO:0030422">
    <property type="term" value="P:siRNA processing"/>
    <property type="evidence" value="ECO:0007669"/>
    <property type="project" value="InterPro"/>
</dbReference>
<dbReference type="Gene3D" id="2.170.260.10">
    <property type="entry name" value="paz domain"/>
    <property type="match status" value="1"/>
</dbReference>
<dbReference type="GO" id="GO:0005524">
    <property type="term" value="F:ATP binding"/>
    <property type="evidence" value="ECO:0007669"/>
    <property type="project" value="UniProtKB-KW"/>
</dbReference>
<dbReference type="SMART" id="SM00487">
    <property type="entry name" value="DEXDc"/>
    <property type="match status" value="1"/>
</dbReference>
<evidence type="ECO:0000256" key="1">
    <source>
        <dbReference type="ARBA" id="ARBA00001936"/>
    </source>
</evidence>
<dbReference type="SUPFAM" id="SSF52540">
    <property type="entry name" value="P-loop containing nucleoside triphosphate hydrolases"/>
    <property type="match status" value="1"/>
</dbReference>
<dbReference type="GO" id="GO:0004525">
    <property type="term" value="F:ribonuclease III activity"/>
    <property type="evidence" value="ECO:0007669"/>
    <property type="project" value="InterPro"/>
</dbReference>
<evidence type="ECO:0000256" key="13">
    <source>
        <dbReference type="ARBA" id="ARBA00023211"/>
    </source>
</evidence>
<evidence type="ECO:0000256" key="8">
    <source>
        <dbReference type="ARBA" id="ARBA00022801"/>
    </source>
</evidence>
<evidence type="ECO:0000259" key="17">
    <source>
        <dbReference type="PROSITE" id="PS50821"/>
    </source>
</evidence>
<evidence type="ECO:0000256" key="9">
    <source>
        <dbReference type="ARBA" id="ARBA00022806"/>
    </source>
</evidence>
<keyword evidence="13" id="KW-0464">Manganese</keyword>
<dbReference type="InterPro" id="IPR003100">
    <property type="entry name" value="PAZ_dom"/>
</dbReference>
<feature type="domain" description="PAZ" evidence="17">
    <location>
        <begin position="837"/>
        <end position="949"/>
    </location>
</feature>
<dbReference type="PROSITE" id="PS51194">
    <property type="entry name" value="HELICASE_CTER"/>
    <property type="match status" value="1"/>
</dbReference>
<evidence type="ECO:0000256" key="5">
    <source>
        <dbReference type="ARBA" id="ARBA00022737"/>
    </source>
</evidence>
<reference evidence="21 22" key="1">
    <citation type="submission" date="2019-01" db="EMBL/GenBank/DDBJ databases">
        <authorList>
            <person name="Sayadi A."/>
        </authorList>
    </citation>
    <scope>NUCLEOTIDE SEQUENCE [LARGE SCALE GENOMIC DNA]</scope>
</reference>
<evidence type="ECO:0000256" key="6">
    <source>
        <dbReference type="ARBA" id="ARBA00022741"/>
    </source>
</evidence>